<sequence>MQTAKSPIRSDPRSETAVWVEGATDSPVVVLRVFFTWELGTNDADSRRDGLRLSSSETFDVVASDVLSGHRSVSGE</sequence>
<reference evidence="1 2" key="1">
    <citation type="journal article" date="2014" name="PLoS Genet.">
        <title>Phylogenetically driven sequencing of extremely halophilic archaea reveals strategies for static and dynamic osmo-response.</title>
        <authorList>
            <person name="Becker E.A."/>
            <person name="Seitzer P.M."/>
            <person name="Tritt A."/>
            <person name="Larsen D."/>
            <person name="Krusor M."/>
            <person name="Yao A.I."/>
            <person name="Wu D."/>
            <person name="Madern D."/>
            <person name="Eisen J.A."/>
            <person name="Darling A.E."/>
            <person name="Facciotti M.T."/>
        </authorList>
    </citation>
    <scope>NUCLEOTIDE SEQUENCE [LARGE SCALE GENOMIC DNA]</scope>
    <source>
        <strain evidence="1 2">JCM 14848</strain>
    </source>
</reference>
<accession>M0DAJ6</accession>
<dbReference type="AlphaFoldDB" id="M0DAJ6"/>
<keyword evidence="2" id="KW-1185">Reference proteome</keyword>
<dbReference type="EMBL" id="AOIV01000011">
    <property type="protein sequence ID" value="ELZ32471.1"/>
    <property type="molecule type" value="Genomic_DNA"/>
</dbReference>
<evidence type="ECO:0000313" key="1">
    <source>
        <dbReference type="EMBL" id="ELZ32471.1"/>
    </source>
</evidence>
<evidence type="ECO:0000313" key="2">
    <source>
        <dbReference type="Proteomes" id="UP000011513"/>
    </source>
</evidence>
<name>M0DAJ6_HALPD</name>
<dbReference type="Proteomes" id="UP000011513">
    <property type="component" value="Unassembled WGS sequence"/>
</dbReference>
<comment type="caution">
    <text evidence="1">The sequence shown here is derived from an EMBL/GenBank/DDBJ whole genome shotgun (WGS) entry which is preliminary data.</text>
</comment>
<organism evidence="1 2">
    <name type="scientific">Halogeometricum pallidum JCM 14848</name>
    <dbReference type="NCBI Taxonomy" id="1227487"/>
    <lineage>
        <taxon>Archaea</taxon>
        <taxon>Methanobacteriati</taxon>
        <taxon>Methanobacteriota</taxon>
        <taxon>Stenosarchaea group</taxon>
        <taxon>Halobacteria</taxon>
        <taxon>Halobacteriales</taxon>
        <taxon>Haloferacaceae</taxon>
        <taxon>Halogeometricum</taxon>
    </lineage>
</organism>
<protein>
    <submittedName>
        <fullName evidence="1">Uncharacterized protein</fullName>
    </submittedName>
</protein>
<dbReference type="InParanoid" id="M0DAJ6"/>
<proteinExistence type="predicted"/>
<gene>
    <name evidence="1" type="ORF">C474_06607</name>
</gene>